<feature type="transmembrane region" description="Helical" evidence="2">
    <location>
        <begin position="1171"/>
        <end position="1195"/>
    </location>
</feature>
<gene>
    <name evidence="4" type="ORF">KAF25_005889</name>
</gene>
<comment type="caution">
    <text evidence="4">The sequence shown here is derived from an EMBL/GenBank/DDBJ whole genome shotgun (WGS) entry which is preliminary data.</text>
</comment>
<evidence type="ECO:0000259" key="3">
    <source>
        <dbReference type="Pfam" id="PF06985"/>
    </source>
</evidence>
<feature type="domain" description="Heterokaryon incompatibility" evidence="3">
    <location>
        <begin position="174"/>
        <end position="338"/>
    </location>
</feature>
<evidence type="ECO:0000256" key="1">
    <source>
        <dbReference type="SAM" id="MobiDB-lite"/>
    </source>
</evidence>
<evidence type="ECO:0000313" key="4">
    <source>
        <dbReference type="EMBL" id="KAG5657325.1"/>
    </source>
</evidence>
<feature type="transmembrane region" description="Helical" evidence="2">
    <location>
        <begin position="1364"/>
        <end position="1385"/>
    </location>
</feature>
<accession>A0A9P7H1I5</accession>
<feature type="region of interest" description="Disordered" evidence="1">
    <location>
        <begin position="925"/>
        <end position="946"/>
    </location>
</feature>
<feature type="transmembrane region" description="Helical" evidence="2">
    <location>
        <begin position="1130"/>
        <end position="1150"/>
    </location>
</feature>
<evidence type="ECO:0000313" key="5">
    <source>
        <dbReference type="Proteomes" id="UP000782241"/>
    </source>
</evidence>
<name>A0A9P7H1I5_9HYPO</name>
<keyword evidence="2" id="KW-0812">Transmembrane</keyword>
<feature type="transmembrane region" description="Helical" evidence="2">
    <location>
        <begin position="1298"/>
        <end position="1318"/>
    </location>
</feature>
<feature type="compositionally biased region" description="Basic and acidic residues" evidence="1">
    <location>
        <begin position="925"/>
        <end position="945"/>
    </location>
</feature>
<dbReference type="PANTHER" id="PTHR24148">
    <property type="entry name" value="ANKYRIN REPEAT DOMAIN-CONTAINING PROTEIN 39 HOMOLOG-RELATED"/>
    <property type="match status" value="1"/>
</dbReference>
<keyword evidence="2" id="KW-1133">Transmembrane helix</keyword>
<dbReference type="InterPro" id="IPR010730">
    <property type="entry name" value="HET"/>
</dbReference>
<feature type="transmembrane region" description="Helical" evidence="2">
    <location>
        <begin position="1215"/>
        <end position="1233"/>
    </location>
</feature>
<feature type="transmembrane region" description="Helical" evidence="2">
    <location>
        <begin position="1405"/>
        <end position="1421"/>
    </location>
</feature>
<evidence type="ECO:0000256" key="2">
    <source>
        <dbReference type="SAM" id="Phobius"/>
    </source>
</evidence>
<proteinExistence type="predicted"/>
<reference evidence="4" key="1">
    <citation type="submission" date="2021-04" db="EMBL/GenBank/DDBJ databases">
        <title>Draft genome of Fusarium avenaceum strain F156N33, isolated from an atmospheric sample in Virginia.</title>
        <authorList>
            <person name="Yang S."/>
            <person name="Vinatzer B.A."/>
            <person name="Coleman J."/>
        </authorList>
    </citation>
    <scope>NUCLEOTIDE SEQUENCE</scope>
    <source>
        <strain evidence="4">F156N33</strain>
    </source>
</reference>
<keyword evidence="5" id="KW-1185">Reference proteome</keyword>
<sequence length="1422" mass="162378">MELPCIDLTKGVPAPEHPPPPGPKREQWTGWEAWDQHCRLVQQHTHLQDVGQHIQHMVNYYYDLDDEHLGSISLPSIEFPKQPDLENYSYEEVEKWLWDIYQKILEIASPHSYCREKNKPQAKETDVPQLYRPLRLSKSAFTIRLLEVLPSDTENENLSTRLFNVDLSSTYPSYEALSYRWEEKPGVGERHFIHVNGFKHGVTSNLYSALSSLRRQSQSRVLWVDSICINQVDMAERYDQVLLMARIYGGASRVVVYLGPSTPSSATVFKLLQSHICNPTAITESQDEGESDDDQDDEQEFTDPAFWRLCHDAGPDLIEGFIDVSTRSWWTRIWVLQEYTLNKRDPVIYCGRYKVMNKVFYENFRKLFSWVEHRRRHPKLLENCDHPACDVLFDTVKGKGEVSVDVQDEKKKQKMAEDNALSVNVDPNIRRSILPPQGSQGRQWTAWGRQVWKSHSVMIRRDHCSPFSTPYYLTLGLQSECTNPCDTVYGLRELMDPLFQSLFLPDYTIPLPILFTRLAAYIIIVERNMDMFWHFPYRLRDDRLGLGKVQLQRQGGVFDIPSWVPNFSRPRLDRNGERMPVVVKRKTDFWPEIAHILDHVLFMDGILLDEITKVFPIAHNDYFLILQTLWWVERSFWEPHYLQDPRSENYLRNGNTKGVSDKNSCCSDGITIYPSLGWATDTPGCCSADISIVDIIYRFTDLDSLLEEIFDSYLLKIPHVVDMIMEKKWRRSGSVCSNDSPEKNGGLHRGIQDIQDLDLNNEGTFETSIPSREDLIEEMESRFMEFALRITAPSKLKDLVGISTFDYDNFCSQILEGYSLVWSRRVSDESGDKQGQESMDMTFSRWAIMYSEYIDAVDNGHDMLELRLREGFLVDLATKIHESTADMVGIEGSTVRGRVEVEGIQQDSGVAKKVSHRRIYKFPTESDDRKIRHDNQEGSTTREDISSLGLPHNDWSVKVRELMYDVHHSLCDVVDFLQGRELFVTESGLVGITGVGTSGIQDGDDLLLLEGMSYPLIGRLEPLPELGVRKRRREMSTKMMKREVLGTAVVKGVDPKDAMGILFSRPGRETSALPPGAFHAGNLSSINSSSIGPYLGYNTGLYEANPPPIPFEWIISPKTIDGSCPNGAQILTWFGVTEAVITVLAPLFAYRPFVYWITRGRLGRRTKNRIAITWTTTFACQLVASAIVTGIMGNTPGYESLNMSHVFAVLISRPRFYPIVIALLRCVITVKRTRDYDKTMIIKRSVDDRIEFPYTDAWITTSFSELLLLLISAIFTGVTWNRLPSDSKVREYTSDHVSFVSSAPGIMFLCMLAFVPVYKRYGEAYPIEGRRYETGRHWGVTISSDGRTKIGVKKGNNKTLVKRGANAVCAVLLMGYICLCQWAYWTRILDMSGVLFCPPKMIESGVVWVVFTLVGLLAGAAS</sequence>
<organism evidence="4 5">
    <name type="scientific">Fusarium avenaceum</name>
    <dbReference type="NCBI Taxonomy" id="40199"/>
    <lineage>
        <taxon>Eukaryota</taxon>
        <taxon>Fungi</taxon>
        <taxon>Dikarya</taxon>
        <taxon>Ascomycota</taxon>
        <taxon>Pezizomycotina</taxon>
        <taxon>Sordariomycetes</taxon>
        <taxon>Hypocreomycetidae</taxon>
        <taxon>Hypocreales</taxon>
        <taxon>Nectriaceae</taxon>
        <taxon>Fusarium</taxon>
        <taxon>Fusarium tricinctum species complex</taxon>
    </lineage>
</organism>
<dbReference type="InterPro" id="IPR052895">
    <property type="entry name" value="HetReg/Transcr_Mod"/>
</dbReference>
<dbReference type="EMBL" id="JAGPUO010000017">
    <property type="protein sequence ID" value="KAG5657325.1"/>
    <property type="molecule type" value="Genomic_DNA"/>
</dbReference>
<feature type="transmembrane region" description="Helical" evidence="2">
    <location>
        <begin position="1254"/>
        <end position="1278"/>
    </location>
</feature>
<dbReference type="Proteomes" id="UP000782241">
    <property type="component" value="Unassembled WGS sequence"/>
</dbReference>
<feature type="region of interest" description="Disordered" evidence="1">
    <location>
        <begin position="1"/>
        <end position="26"/>
    </location>
</feature>
<dbReference type="Pfam" id="PF06985">
    <property type="entry name" value="HET"/>
    <property type="match status" value="1"/>
</dbReference>
<dbReference type="PANTHER" id="PTHR24148:SF73">
    <property type="entry name" value="HET DOMAIN PROTEIN (AFU_ORTHOLOGUE AFUA_8G01020)"/>
    <property type="match status" value="1"/>
</dbReference>
<keyword evidence="2" id="KW-0472">Membrane</keyword>
<protein>
    <recommendedName>
        <fullName evidence="3">Heterokaryon incompatibility domain-containing protein</fullName>
    </recommendedName>
</protein>